<name>A0A402D1C4_9BACT</name>
<proteinExistence type="predicted"/>
<protein>
    <submittedName>
        <fullName evidence="2">Uncharacterized protein</fullName>
    </submittedName>
</protein>
<dbReference type="RefSeq" id="WP_165864438.1">
    <property type="nucleotide sequence ID" value="NZ_AP025739.1"/>
</dbReference>
<feature type="compositionally biased region" description="Pro residues" evidence="1">
    <location>
        <begin position="179"/>
        <end position="189"/>
    </location>
</feature>
<feature type="region of interest" description="Disordered" evidence="1">
    <location>
        <begin position="160"/>
        <end position="234"/>
    </location>
</feature>
<dbReference type="EMBL" id="AP025739">
    <property type="protein sequence ID" value="BDI31629.1"/>
    <property type="molecule type" value="Genomic_DNA"/>
</dbReference>
<organism evidence="2 3">
    <name type="scientific">Capsulimonas corticalis</name>
    <dbReference type="NCBI Taxonomy" id="2219043"/>
    <lineage>
        <taxon>Bacteria</taxon>
        <taxon>Bacillati</taxon>
        <taxon>Armatimonadota</taxon>
        <taxon>Armatimonadia</taxon>
        <taxon>Capsulimonadales</taxon>
        <taxon>Capsulimonadaceae</taxon>
        <taxon>Capsulimonas</taxon>
    </lineage>
</organism>
<evidence type="ECO:0000256" key="1">
    <source>
        <dbReference type="SAM" id="MobiDB-lite"/>
    </source>
</evidence>
<gene>
    <name evidence="2" type="ORF">CCAX7_36800</name>
</gene>
<keyword evidence="3" id="KW-1185">Reference proteome</keyword>
<dbReference type="Proteomes" id="UP000287394">
    <property type="component" value="Chromosome"/>
</dbReference>
<sequence length="234" mass="24094">MAKKISRPVIYTLLAAVVAGAVVFLTEPDPPVAHKKVKHTSVTVQTPDGFTDADYNAHFTRYAGGARDAFAAVVTPPKPVAIVKAPPKPNVSASKGEWELTGVNTIDGVASAVVENRSSGDVAFLKAGDTWRGLRVVQIATEFLVLENGIGQQTRLAFKTDAPEPAGPMTAAASAPGVPGAPPLPPGQPGAPSMLVPMPIQPLPGLTPDAAPSADTGGAAQFGGGRGRRRRQQN</sequence>
<accession>A0A402D1C4</accession>
<evidence type="ECO:0000313" key="3">
    <source>
        <dbReference type="Proteomes" id="UP000287394"/>
    </source>
</evidence>
<dbReference type="KEGG" id="ccot:CCAX7_36800"/>
<reference evidence="2 3" key="1">
    <citation type="journal article" date="2019" name="Int. J. Syst. Evol. Microbiol.">
        <title>Capsulimonas corticalis gen. nov., sp. nov., an aerobic capsulated bacterium, of a novel bacterial order, Capsulimonadales ord. nov., of the class Armatimonadia of the phylum Armatimonadetes.</title>
        <authorList>
            <person name="Li J."/>
            <person name="Kudo C."/>
            <person name="Tonouchi A."/>
        </authorList>
    </citation>
    <scope>NUCLEOTIDE SEQUENCE [LARGE SCALE GENOMIC DNA]</scope>
    <source>
        <strain evidence="2 3">AX-7</strain>
    </source>
</reference>
<dbReference type="AlphaFoldDB" id="A0A402D1C4"/>
<evidence type="ECO:0000313" key="2">
    <source>
        <dbReference type="EMBL" id="BDI31629.1"/>
    </source>
</evidence>